<evidence type="ECO:0000256" key="2">
    <source>
        <dbReference type="ARBA" id="ARBA00022741"/>
    </source>
</evidence>
<comment type="caution">
    <text evidence="9">The sequence shown here is derived from an EMBL/GenBank/DDBJ whole genome shotgun (WGS) entry which is preliminary data.</text>
</comment>
<dbReference type="GO" id="GO:0004821">
    <property type="term" value="F:histidine-tRNA ligase activity"/>
    <property type="evidence" value="ECO:0007669"/>
    <property type="project" value="UniProtKB-EC"/>
</dbReference>
<dbReference type="InterPro" id="IPR041715">
    <property type="entry name" value="HisRS-like_core"/>
</dbReference>
<organism evidence="9 10">
    <name type="scientific">Coptis chinensis</name>
    <dbReference type="NCBI Taxonomy" id="261450"/>
    <lineage>
        <taxon>Eukaryota</taxon>
        <taxon>Viridiplantae</taxon>
        <taxon>Streptophyta</taxon>
        <taxon>Embryophyta</taxon>
        <taxon>Tracheophyta</taxon>
        <taxon>Spermatophyta</taxon>
        <taxon>Magnoliopsida</taxon>
        <taxon>Ranunculales</taxon>
        <taxon>Ranunculaceae</taxon>
        <taxon>Coptidoideae</taxon>
        <taxon>Coptis</taxon>
    </lineage>
</organism>
<dbReference type="GO" id="GO:0032543">
    <property type="term" value="P:mitochondrial translation"/>
    <property type="evidence" value="ECO:0007669"/>
    <property type="project" value="TreeGrafter"/>
</dbReference>
<evidence type="ECO:0000313" key="10">
    <source>
        <dbReference type="Proteomes" id="UP000631114"/>
    </source>
</evidence>
<evidence type="ECO:0000256" key="1">
    <source>
        <dbReference type="ARBA" id="ARBA00012815"/>
    </source>
</evidence>
<protein>
    <recommendedName>
        <fullName evidence="1">histidine--tRNA ligase</fullName>
        <ecNumber evidence="1">6.1.1.21</ecNumber>
    </recommendedName>
</protein>
<dbReference type="FunFam" id="3.40.50.800:FF:000012">
    <property type="entry name" value="Histidine--tRNA ligase, cytoplasmic"/>
    <property type="match status" value="1"/>
</dbReference>
<dbReference type="Pfam" id="PF13393">
    <property type="entry name" value="tRNA-synt_His"/>
    <property type="match status" value="1"/>
</dbReference>
<sequence>MASDNNNEQVTVVTIGGKDSYLTSSSVYAVANNFATTKIDSSALSKLSSTQIQTQNPNPNPNPNQNSKFLTKEESRASLLVLLNKLIRTSINIRPDIPRLILHTLDNNVEEEDKLDWGSVSSFLDGLRFEDRCLTDGELYVLENSFVGLEGICAILDHSSLALAVIADGIAALSCEALGVNIKGLDKFMDSGDGLSDKDVCGVASDLKVLLVNSKLVGKVEEMNVVSKIPAVHGSLREAVRLLHAGMRGGLNSSVPSEDALGRKVSSLASSLLLLGKSSWGRGKLICELISDEGLRSNVLKMFEGSVKNLNDVYRNLDELFGVDYTSYFHEVYSLLVKVREIVAWEGGLALFVLEKIDPREKPVGVSVVSSSIQVNKKSDKKKKGKLGKGTGQIRETIMNRLKNNGDEAVDDSQTLIEWARDLFLFFSPSPSLDVFLKTLKGIVDSNESTRLPKLPKGTRDFAKEQMAIRQRAFSIIQNVFEKHGATALDTPVFEMRETLMGKYGEDSKLIYDLADQIKLNHRKLLDGMLEICGVPPEKFRTICSSIDKLDKLSFEQISIEMVETKGLTVEIAESIGKFVKKRGPPLEILSDLKQEGSPFLKKEGSTAALNDLEILFRALETSGSLHRVVFDLSLARGLDYYTGVIFEAVFKGSTQARLFRAFFLSILEAALIQKLLFEEPVQQGSNLKGLLYPRPQKTHGSLFVVRKAVRAMKTQVLVGIVGDDLPRAAELASELWRSNLKAEFMVNKKVKKLIDRAVDSNIPWMVIEGDEEKNGGVVTLKDVEKKTDKKIATGTMVEELTERLKNTS</sequence>
<dbReference type="EMBL" id="JADFTS010000004">
    <property type="protein sequence ID" value="KAF9608766.1"/>
    <property type="molecule type" value="Genomic_DNA"/>
</dbReference>
<dbReference type="InterPro" id="IPR045864">
    <property type="entry name" value="aa-tRNA-synth_II/BPL/LPL"/>
</dbReference>
<feature type="domain" description="Anticodon-binding" evidence="7">
    <location>
        <begin position="717"/>
        <end position="803"/>
    </location>
</feature>
<dbReference type="AlphaFoldDB" id="A0A835I1H2"/>
<dbReference type="Gene3D" id="3.30.930.10">
    <property type="entry name" value="Bira Bifunctional Protein, Domain 2"/>
    <property type="match status" value="2"/>
</dbReference>
<keyword evidence="10" id="KW-1185">Reference proteome</keyword>
<evidence type="ECO:0000256" key="6">
    <source>
        <dbReference type="SAM" id="MobiDB-lite"/>
    </source>
</evidence>
<dbReference type="EC" id="6.1.1.21" evidence="1"/>
<accession>A0A835I1H2</accession>
<feature type="domain" description="Class II Histidinyl-tRNA synthetase (HisRS)-like catalytic core" evidence="8">
    <location>
        <begin position="518"/>
        <end position="657"/>
    </location>
</feature>
<dbReference type="InterPro" id="IPR004154">
    <property type="entry name" value="Anticodon-bd"/>
</dbReference>
<keyword evidence="3" id="KW-0067">ATP-binding</keyword>
<dbReference type="PANTHER" id="PTHR11476">
    <property type="entry name" value="HISTIDYL-TRNA SYNTHETASE"/>
    <property type="match status" value="1"/>
</dbReference>
<evidence type="ECO:0000259" key="7">
    <source>
        <dbReference type="Pfam" id="PF03129"/>
    </source>
</evidence>
<dbReference type="GO" id="GO:0005524">
    <property type="term" value="F:ATP binding"/>
    <property type="evidence" value="ECO:0007669"/>
    <property type="project" value="UniProtKB-KW"/>
</dbReference>
<dbReference type="GO" id="GO:0005739">
    <property type="term" value="C:mitochondrion"/>
    <property type="evidence" value="ECO:0007669"/>
    <property type="project" value="TreeGrafter"/>
</dbReference>
<evidence type="ECO:0000256" key="3">
    <source>
        <dbReference type="ARBA" id="ARBA00022840"/>
    </source>
</evidence>
<evidence type="ECO:0000256" key="5">
    <source>
        <dbReference type="ARBA" id="ARBA00047639"/>
    </source>
</evidence>
<dbReference type="Proteomes" id="UP000631114">
    <property type="component" value="Unassembled WGS sequence"/>
</dbReference>
<reference evidence="9 10" key="1">
    <citation type="submission" date="2020-10" db="EMBL/GenBank/DDBJ databases">
        <title>The Coptis chinensis genome and diversification of protoberbering-type alkaloids.</title>
        <authorList>
            <person name="Wang B."/>
            <person name="Shu S."/>
            <person name="Song C."/>
            <person name="Liu Y."/>
        </authorList>
    </citation>
    <scope>NUCLEOTIDE SEQUENCE [LARGE SCALE GENOMIC DNA]</scope>
    <source>
        <strain evidence="9">HL-2020</strain>
        <tissue evidence="9">Leaf</tissue>
    </source>
</reference>
<dbReference type="SUPFAM" id="SSF55681">
    <property type="entry name" value="Class II aaRS and biotin synthetases"/>
    <property type="match status" value="1"/>
</dbReference>
<evidence type="ECO:0000259" key="8">
    <source>
        <dbReference type="Pfam" id="PF13393"/>
    </source>
</evidence>
<dbReference type="OrthoDB" id="1906957at2759"/>
<dbReference type="InterPro" id="IPR036621">
    <property type="entry name" value="Anticodon-bd_dom_sf"/>
</dbReference>
<dbReference type="Pfam" id="PF03129">
    <property type="entry name" value="HGTP_anticodon"/>
    <property type="match status" value="1"/>
</dbReference>
<dbReference type="PANTHER" id="PTHR11476:SF7">
    <property type="entry name" value="HISTIDINE--TRNA LIGASE"/>
    <property type="match status" value="1"/>
</dbReference>
<name>A0A835I1H2_9MAGN</name>
<dbReference type="GO" id="GO:0006427">
    <property type="term" value="P:histidyl-tRNA aminoacylation"/>
    <property type="evidence" value="ECO:0007669"/>
    <property type="project" value="TreeGrafter"/>
</dbReference>
<proteinExistence type="predicted"/>
<comment type="catalytic activity">
    <reaction evidence="5">
        <text>tRNA(His) + L-histidine + ATP = L-histidyl-tRNA(His) + AMP + diphosphate + H(+)</text>
        <dbReference type="Rhea" id="RHEA:17313"/>
        <dbReference type="Rhea" id="RHEA-COMP:9665"/>
        <dbReference type="Rhea" id="RHEA-COMP:9689"/>
        <dbReference type="ChEBI" id="CHEBI:15378"/>
        <dbReference type="ChEBI" id="CHEBI:30616"/>
        <dbReference type="ChEBI" id="CHEBI:33019"/>
        <dbReference type="ChEBI" id="CHEBI:57595"/>
        <dbReference type="ChEBI" id="CHEBI:78442"/>
        <dbReference type="ChEBI" id="CHEBI:78527"/>
        <dbReference type="ChEBI" id="CHEBI:456215"/>
        <dbReference type="EC" id="6.1.1.21"/>
    </reaction>
</comment>
<evidence type="ECO:0000256" key="4">
    <source>
        <dbReference type="ARBA" id="ARBA00022917"/>
    </source>
</evidence>
<evidence type="ECO:0000313" key="9">
    <source>
        <dbReference type="EMBL" id="KAF9608766.1"/>
    </source>
</evidence>
<dbReference type="GO" id="GO:0003723">
    <property type="term" value="F:RNA binding"/>
    <property type="evidence" value="ECO:0007669"/>
    <property type="project" value="TreeGrafter"/>
</dbReference>
<keyword evidence="2" id="KW-0547">Nucleotide-binding</keyword>
<feature type="region of interest" description="Disordered" evidence="6">
    <location>
        <begin position="48"/>
        <end position="68"/>
    </location>
</feature>
<dbReference type="SUPFAM" id="SSF52954">
    <property type="entry name" value="Class II aaRS ABD-related"/>
    <property type="match status" value="1"/>
</dbReference>
<dbReference type="Gene3D" id="3.40.50.800">
    <property type="entry name" value="Anticodon-binding domain"/>
    <property type="match status" value="1"/>
</dbReference>
<dbReference type="GO" id="GO:0005829">
    <property type="term" value="C:cytosol"/>
    <property type="evidence" value="ECO:0007669"/>
    <property type="project" value="TreeGrafter"/>
</dbReference>
<gene>
    <name evidence="9" type="ORF">IFM89_011387</name>
</gene>
<keyword evidence="4" id="KW-0648">Protein biosynthesis</keyword>